<dbReference type="EnsemblPlants" id="PNT63479">
    <property type="protein sequence ID" value="PNT63479"/>
    <property type="gene ID" value="BRADI_4g16511v3"/>
</dbReference>
<sequence length="72" mass="7976">MRATLIQRSTTHIDMPFTCTKKLHPFAKNDIPGSTPTKLCFISSVLKSQIPTIILLTSANTPSDPKFLSWST</sequence>
<evidence type="ECO:0000313" key="1">
    <source>
        <dbReference type="EMBL" id="PNT63479.1"/>
    </source>
</evidence>
<gene>
    <name evidence="1" type="ORF">BRADI_4g16511v3</name>
</gene>
<evidence type="ECO:0000313" key="2">
    <source>
        <dbReference type="EnsemblPlants" id="PNT63479"/>
    </source>
</evidence>
<proteinExistence type="predicted"/>
<name>A0A2K2CN78_BRADI</name>
<dbReference type="Proteomes" id="UP000008810">
    <property type="component" value="Chromosome 4"/>
</dbReference>
<reference evidence="1 2" key="1">
    <citation type="journal article" date="2010" name="Nature">
        <title>Genome sequencing and analysis of the model grass Brachypodium distachyon.</title>
        <authorList>
            <consortium name="International Brachypodium Initiative"/>
        </authorList>
    </citation>
    <scope>NUCLEOTIDE SEQUENCE [LARGE SCALE GENOMIC DNA]</scope>
    <source>
        <strain evidence="1 2">Bd21</strain>
    </source>
</reference>
<dbReference type="Gramene" id="PNT63479">
    <property type="protein sequence ID" value="PNT63479"/>
    <property type="gene ID" value="BRADI_4g16511v3"/>
</dbReference>
<dbReference type="AlphaFoldDB" id="A0A2K2CN78"/>
<organism evidence="1">
    <name type="scientific">Brachypodium distachyon</name>
    <name type="common">Purple false brome</name>
    <name type="synonym">Trachynia distachya</name>
    <dbReference type="NCBI Taxonomy" id="15368"/>
    <lineage>
        <taxon>Eukaryota</taxon>
        <taxon>Viridiplantae</taxon>
        <taxon>Streptophyta</taxon>
        <taxon>Embryophyta</taxon>
        <taxon>Tracheophyta</taxon>
        <taxon>Spermatophyta</taxon>
        <taxon>Magnoliopsida</taxon>
        <taxon>Liliopsida</taxon>
        <taxon>Poales</taxon>
        <taxon>Poaceae</taxon>
        <taxon>BOP clade</taxon>
        <taxon>Pooideae</taxon>
        <taxon>Stipodae</taxon>
        <taxon>Brachypodieae</taxon>
        <taxon>Brachypodium</taxon>
    </lineage>
</organism>
<protein>
    <submittedName>
        <fullName evidence="1 2">Uncharacterized protein</fullName>
    </submittedName>
</protein>
<evidence type="ECO:0000313" key="3">
    <source>
        <dbReference type="Proteomes" id="UP000008810"/>
    </source>
</evidence>
<reference evidence="2" key="3">
    <citation type="submission" date="2018-08" db="UniProtKB">
        <authorList>
            <consortium name="EnsemblPlants"/>
        </authorList>
    </citation>
    <scope>IDENTIFICATION</scope>
    <source>
        <strain evidence="2">cv. Bd21</strain>
    </source>
</reference>
<reference evidence="1" key="2">
    <citation type="submission" date="2017-06" db="EMBL/GenBank/DDBJ databases">
        <title>WGS assembly of Brachypodium distachyon.</title>
        <authorList>
            <consortium name="The International Brachypodium Initiative"/>
            <person name="Lucas S."/>
            <person name="Harmon-Smith M."/>
            <person name="Lail K."/>
            <person name="Tice H."/>
            <person name="Grimwood J."/>
            <person name="Bruce D."/>
            <person name="Barry K."/>
            <person name="Shu S."/>
            <person name="Lindquist E."/>
            <person name="Wang M."/>
            <person name="Pitluck S."/>
            <person name="Vogel J.P."/>
            <person name="Garvin D.F."/>
            <person name="Mockler T.C."/>
            <person name="Schmutz J."/>
            <person name="Rokhsar D."/>
            <person name="Bevan M.W."/>
        </authorList>
    </citation>
    <scope>NUCLEOTIDE SEQUENCE</scope>
    <source>
        <strain evidence="1">Bd21</strain>
    </source>
</reference>
<accession>A0A2K2CN78</accession>
<dbReference type="EMBL" id="CM000883">
    <property type="protein sequence ID" value="PNT63479.1"/>
    <property type="molecule type" value="Genomic_DNA"/>
</dbReference>
<keyword evidence="3" id="KW-1185">Reference proteome</keyword>
<dbReference type="InParanoid" id="A0A2K2CN78"/>